<protein>
    <submittedName>
        <fullName evidence="1">Essential recombination function protein</fullName>
    </submittedName>
</protein>
<dbReference type="EMBL" id="LR796502">
    <property type="protein sequence ID" value="CAB4149215.1"/>
    <property type="molecule type" value="Genomic_DNA"/>
</dbReference>
<dbReference type="InterPro" id="IPR007499">
    <property type="entry name" value="ERF_bacteria_virus"/>
</dbReference>
<reference evidence="1" key="1">
    <citation type="submission" date="2020-04" db="EMBL/GenBank/DDBJ databases">
        <authorList>
            <person name="Chiriac C."/>
            <person name="Salcher M."/>
            <person name="Ghai R."/>
            <person name="Kavagutti S V."/>
        </authorList>
    </citation>
    <scope>NUCLEOTIDE SEQUENCE</scope>
</reference>
<proteinExistence type="predicted"/>
<sequence length="210" mass="23606">MSERITNIYDAMICVMKEVKNIEKSMTIGVGNNSYKGISDKDVKQKIGEAMAKNNLVCFPIKIEPTTKVERWEEMDNYSKTMKTKQSVFTEVLVTYKIVYSLTSEHLEIQGFGYGIDAQDKGAGKATTYALKNALLYTFLVPTGTIEDTDKTHSDDIKVIPIVKEILQVGSTNFIRCVDALKEGKGTIEQIKAKYNVSNEVEKLLIEKNK</sequence>
<gene>
    <name evidence="1" type="ORF">UFOVP523_54</name>
</gene>
<evidence type="ECO:0000313" key="1">
    <source>
        <dbReference type="EMBL" id="CAB4149215.1"/>
    </source>
</evidence>
<organism evidence="1">
    <name type="scientific">uncultured Caudovirales phage</name>
    <dbReference type="NCBI Taxonomy" id="2100421"/>
    <lineage>
        <taxon>Viruses</taxon>
        <taxon>Duplodnaviria</taxon>
        <taxon>Heunggongvirae</taxon>
        <taxon>Uroviricota</taxon>
        <taxon>Caudoviricetes</taxon>
        <taxon>Peduoviridae</taxon>
        <taxon>Maltschvirus</taxon>
        <taxon>Maltschvirus maltsch</taxon>
    </lineage>
</organism>
<accession>A0A6J5MQ15</accession>
<dbReference type="Pfam" id="PF04404">
    <property type="entry name" value="ERF"/>
    <property type="match status" value="1"/>
</dbReference>
<name>A0A6J5MQ15_9CAUD</name>